<gene>
    <name evidence="2" type="ORF">LTRI10_LOCUS17643</name>
</gene>
<evidence type="ECO:0000313" key="2">
    <source>
        <dbReference type="EMBL" id="CAL1375872.1"/>
    </source>
</evidence>
<organism evidence="2 3">
    <name type="scientific">Linum trigynum</name>
    <dbReference type="NCBI Taxonomy" id="586398"/>
    <lineage>
        <taxon>Eukaryota</taxon>
        <taxon>Viridiplantae</taxon>
        <taxon>Streptophyta</taxon>
        <taxon>Embryophyta</taxon>
        <taxon>Tracheophyta</taxon>
        <taxon>Spermatophyta</taxon>
        <taxon>Magnoliopsida</taxon>
        <taxon>eudicotyledons</taxon>
        <taxon>Gunneridae</taxon>
        <taxon>Pentapetalae</taxon>
        <taxon>rosids</taxon>
        <taxon>fabids</taxon>
        <taxon>Malpighiales</taxon>
        <taxon>Linaceae</taxon>
        <taxon>Linum</taxon>
    </lineage>
</organism>
<protein>
    <submittedName>
        <fullName evidence="2">Uncharacterized protein</fullName>
    </submittedName>
</protein>
<feature type="compositionally biased region" description="Basic and acidic residues" evidence="1">
    <location>
        <begin position="33"/>
        <end position="60"/>
    </location>
</feature>
<sequence>MKKNSNRNRFQESAEERKDEEFVVIEVPAMGEDGMKIDGEHEVGKEVREQGHAEVDKPHAEVTTPTNASVGSPKPGAKSQTK</sequence>
<proteinExistence type="predicted"/>
<evidence type="ECO:0000256" key="1">
    <source>
        <dbReference type="SAM" id="MobiDB-lite"/>
    </source>
</evidence>
<dbReference type="AlphaFoldDB" id="A0AAV2DQR8"/>
<accession>A0AAV2DQR8</accession>
<feature type="compositionally biased region" description="Basic and acidic residues" evidence="1">
    <location>
        <begin position="9"/>
        <end position="21"/>
    </location>
</feature>
<feature type="region of interest" description="Disordered" evidence="1">
    <location>
        <begin position="1"/>
        <end position="82"/>
    </location>
</feature>
<reference evidence="2 3" key="1">
    <citation type="submission" date="2024-04" db="EMBL/GenBank/DDBJ databases">
        <authorList>
            <person name="Fracassetti M."/>
        </authorList>
    </citation>
    <scope>NUCLEOTIDE SEQUENCE [LARGE SCALE GENOMIC DNA]</scope>
</reference>
<evidence type="ECO:0000313" key="3">
    <source>
        <dbReference type="Proteomes" id="UP001497516"/>
    </source>
</evidence>
<name>A0AAV2DQR8_9ROSI</name>
<keyword evidence="3" id="KW-1185">Reference proteome</keyword>
<dbReference type="EMBL" id="OZ034816">
    <property type="protein sequence ID" value="CAL1375872.1"/>
    <property type="molecule type" value="Genomic_DNA"/>
</dbReference>
<dbReference type="Proteomes" id="UP001497516">
    <property type="component" value="Chromosome 3"/>
</dbReference>